<dbReference type="AlphaFoldDB" id="A0A6G7PWG8"/>
<reference evidence="1 2" key="1">
    <citation type="submission" date="2020-02" db="EMBL/GenBank/DDBJ databases">
        <title>Genome analysis of Thermosulfuriphilus ammonigenes ST65T, an anaerobic thermophilic chemolithoautotrophic bacterium isolated from a deep-sea hydrothermal vent.</title>
        <authorList>
            <person name="Slobodkina G."/>
            <person name="Allioux M."/>
            <person name="Merkel A."/>
            <person name="Alain K."/>
            <person name="Jebbar M."/>
            <person name="Slobodkin A."/>
        </authorList>
    </citation>
    <scope>NUCLEOTIDE SEQUENCE [LARGE SCALE GENOMIC DNA]</scope>
    <source>
        <strain evidence="1 2">ST65</strain>
    </source>
</reference>
<proteinExistence type="predicted"/>
<keyword evidence="2" id="KW-1185">Reference proteome</keyword>
<dbReference type="Proteomes" id="UP000502179">
    <property type="component" value="Chromosome"/>
</dbReference>
<evidence type="ECO:0000313" key="2">
    <source>
        <dbReference type="Proteomes" id="UP000502179"/>
    </source>
</evidence>
<name>A0A6G7PWG8_9BACT</name>
<organism evidence="1 2">
    <name type="scientific">Thermosulfuriphilus ammonigenes</name>
    <dbReference type="NCBI Taxonomy" id="1936021"/>
    <lineage>
        <taxon>Bacteria</taxon>
        <taxon>Pseudomonadati</taxon>
        <taxon>Thermodesulfobacteriota</taxon>
        <taxon>Thermodesulfobacteria</taxon>
        <taxon>Thermodesulfobacteriales</taxon>
        <taxon>Thermodesulfobacteriaceae</taxon>
        <taxon>Thermosulfuriphilus</taxon>
    </lineage>
</organism>
<protein>
    <submittedName>
        <fullName evidence="1">Uncharacterized protein</fullName>
    </submittedName>
</protein>
<evidence type="ECO:0000313" key="1">
    <source>
        <dbReference type="EMBL" id="QIJ71960.1"/>
    </source>
</evidence>
<dbReference type="KEGG" id="tav:G4V39_06640"/>
<gene>
    <name evidence="1" type="ORF">G4V39_06640</name>
</gene>
<sequence length="156" mass="19013">MPVWRPPTEKEDSPWPGRLVEKIPLENGLMVEIWDYSRRQAGDRWLVGMLAQVKVPVSPEDFPDQDSYKDFLELQGPWAYFRLYKERTFIDQEAREEIFRGLMEHFRRHCLDYLAHPEFASRFLAREIEEFLRRRHWELASSEEEEDDEEWKDRPI</sequence>
<dbReference type="RefSeq" id="WP_166032177.1">
    <property type="nucleotide sequence ID" value="NZ_CP048877.1"/>
</dbReference>
<accession>A0A6G7PWG8</accession>
<dbReference type="EMBL" id="CP048877">
    <property type="protein sequence ID" value="QIJ71960.1"/>
    <property type="molecule type" value="Genomic_DNA"/>
</dbReference>